<evidence type="ECO:0000313" key="3">
    <source>
        <dbReference type="Proteomes" id="UP001208570"/>
    </source>
</evidence>
<dbReference type="AlphaFoldDB" id="A0AAD9J7V3"/>
<gene>
    <name evidence="2" type="ORF">LSH36_517g02001</name>
</gene>
<reference evidence="2" key="1">
    <citation type="journal article" date="2023" name="Mol. Biol. Evol.">
        <title>Third-Generation Sequencing Reveals the Adaptive Role of the Epigenome in Three Deep-Sea Polychaetes.</title>
        <authorList>
            <person name="Perez M."/>
            <person name="Aroh O."/>
            <person name="Sun Y."/>
            <person name="Lan Y."/>
            <person name="Juniper S.K."/>
            <person name="Young C.R."/>
            <person name="Angers B."/>
            <person name="Qian P.Y."/>
        </authorList>
    </citation>
    <scope>NUCLEOTIDE SEQUENCE</scope>
    <source>
        <strain evidence="2">P08H-3</strain>
    </source>
</reference>
<feature type="compositionally biased region" description="Basic and acidic residues" evidence="1">
    <location>
        <begin position="73"/>
        <end position="85"/>
    </location>
</feature>
<keyword evidence="3" id="KW-1185">Reference proteome</keyword>
<evidence type="ECO:0000313" key="2">
    <source>
        <dbReference type="EMBL" id="KAK2148083.1"/>
    </source>
</evidence>
<feature type="region of interest" description="Disordered" evidence="1">
    <location>
        <begin position="58"/>
        <end position="85"/>
    </location>
</feature>
<organism evidence="2 3">
    <name type="scientific">Paralvinella palmiformis</name>
    <dbReference type="NCBI Taxonomy" id="53620"/>
    <lineage>
        <taxon>Eukaryota</taxon>
        <taxon>Metazoa</taxon>
        <taxon>Spiralia</taxon>
        <taxon>Lophotrochozoa</taxon>
        <taxon>Annelida</taxon>
        <taxon>Polychaeta</taxon>
        <taxon>Sedentaria</taxon>
        <taxon>Canalipalpata</taxon>
        <taxon>Terebellida</taxon>
        <taxon>Terebelliformia</taxon>
        <taxon>Alvinellidae</taxon>
        <taxon>Paralvinella</taxon>
    </lineage>
</organism>
<comment type="caution">
    <text evidence="2">The sequence shown here is derived from an EMBL/GenBank/DDBJ whole genome shotgun (WGS) entry which is preliminary data.</text>
</comment>
<sequence length="342" mass="38833">MLVLTGAFILLFIIFWRFLTDYKPPILGVYSQPSRLHSLKKTFIYYILNWRKQQKLKSDGTGQTAGYGVKSRSNAEDMDKPQPLSDKHPKAVDAVYFNGCNSDGFYLVAATARRHGGLIQTLLYIRIPDIGLLELPSLPDTSLYTDQPMVYSAGGLSINVEEAMKKWSLKFKGSLRQVKADGSTSDVDVNFDLLWSATTPVFDFDTDMDTNAMVEAIACEPWSQKFFTNLKKLIIGYVFYPDGSMRTVDWTDLELHTIGEDGQDPDDFSFSFKAGPDVFRVKCHVEQRAIFYMGDNWEVTLVARITFTRDEWSLYDCGKHSFPAIKYSVLNIDLDKVSNKCD</sequence>
<name>A0AAD9J7V3_9ANNE</name>
<accession>A0AAD9J7V3</accession>
<dbReference type="EMBL" id="JAODUP010000517">
    <property type="protein sequence ID" value="KAK2148083.1"/>
    <property type="molecule type" value="Genomic_DNA"/>
</dbReference>
<dbReference type="PANTHER" id="PTHR34717:SF1">
    <property type="entry name" value="EG:BACR7A4.20 PROTEIN"/>
    <property type="match status" value="1"/>
</dbReference>
<protein>
    <submittedName>
        <fullName evidence="2">Uncharacterized protein</fullName>
    </submittedName>
</protein>
<dbReference type="Proteomes" id="UP001208570">
    <property type="component" value="Unassembled WGS sequence"/>
</dbReference>
<evidence type="ECO:0000256" key="1">
    <source>
        <dbReference type="SAM" id="MobiDB-lite"/>
    </source>
</evidence>
<dbReference type="PANTHER" id="PTHR34717">
    <property type="entry name" value="EG:BACR7A4.20 PROTEIN"/>
    <property type="match status" value="1"/>
</dbReference>
<proteinExistence type="predicted"/>